<evidence type="ECO:0000256" key="2">
    <source>
        <dbReference type="ARBA" id="ARBA00007635"/>
    </source>
</evidence>
<evidence type="ECO:0000313" key="9">
    <source>
        <dbReference type="Proteomes" id="UP000634136"/>
    </source>
</evidence>
<dbReference type="InterPro" id="IPR037185">
    <property type="entry name" value="EmrE-like"/>
</dbReference>
<accession>A0A834WZN7</accession>
<comment type="similarity">
    <text evidence="2">Belongs to the drug/metabolite transporter (DMT) superfamily. Plant drug/metabolite exporter (P-DME) (TC 2.A.7.4) family.</text>
</comment>
<dbReference type="InterPro" id="IPR000620">
    <property type="entry name" value="EamA_dom"/>
</dbReference>
<name>A0A834WZN7_9FABA</name>
<sequence length="224" mass="24241">MYVNISANLLQGFLAEGLQRTSVGLGSVIIDSQPLTVAVLASLLFGESIGIIGAAGLVFGVIGLVLLEIRFNRPARVNDEVDEIESSNVTTLFPRIGKPIGQRVVVPFNAQAQPVGEVTGLLSGFLGLVVTDVATFPISYHSWDNVPNSYKESCFNSIKILKKNIELHSLPENSSPTPNGLKAEKLEWGNSDQINQILQKHPRGFDLILGADIYIHNAFISLSF</sequence>
<comment type="subcellular location">
    <subcellularLocation>
        <location evidence="1">Membrane</location>
        <topology evidence="1">Multi-pass membrane protein</topology>
    </subcellularLocation>
</comment>
<keyword evidence="3 6" id="KW-0812">Transmembrane</keyword>
<dbReference type="Proteomes" id="UP000634136">
    <property type="component" value="Unassembled WGS sequence"/>
</dbReference>
<dbReference type="SUPFAM" id="SSF103481">
    <property type="entry name" value="Multidrug resistance efflux transporter EmrE"/>
    <property type="match status" value="1"/>
</dbReference>
<keyword evidence="5 6" id="KW-0472">Membrane</keyword>
<keyword evidence="9" id="KW-1185">Reference proteome</keyword>
<evidence type="ECO:0000256" key="5">
    <source>
        <dbReference type="ARBA" id="ARBA00023136"/>
    </source>
</evidence>
<dbReference type="AlphaFoldDB" id="A0A834WZN7"/>
<feature type="transmembrane region" description="Helical" evidence="6">
    <location>
        <begin position="49"/>
        <end position="67"/>
    </location>
</feature>
<evidence type="ECO:0000259" key="7">
    <source>
        <dbReference type="Pfam" id="PF00892"/>
    </source>
</evidence>
<evidence type="ECO:0000256" key="6">
    <source>
        <dbReference type="SAM" id="Phobius"/>
    </source>
</evidence>
<dbReference type="Pfam" id="PF00892">
    <property type="entry name" value="EamA"/>
    <property type="match status" value="1"/>
</dbReference>
<evidence type="ECO:0000313" key="8">
    <source>
        <dbReference type="EMBL" id="KAF7835449.1"/>
    </source>
</evidence>
<evidence type="ECO:0000256" key="1">
    <source>
        <dbReference type="ARBA" id="ARBA00004141"/>
    </source>
</evidence>
<gene>
    <name evidence="8" type="ORF">G2W53_010308</name>
</gene>
<dbReference type="GO" id="GO:0016020">
    <property type="term" value="C:membrane"/>
    <property type="evidence" value="ECO:0007669"/>
    <property type="project" value="UniProtKB-SubCell"/>
</dbReference>
<dbReference type="InterPro" id="IPR029063">
    <property type="entry name" value="SAM-dependent_MTases_sf"/>
</dbReference>
<dbReference type="PANTHER" id="PTHR32322">
    <property type="entry name" value="INNER MEMBRANE TRANSPORTER"/>
    <property type="match status" value="1"/>
</dbReference>
<dbReference type="InterPro" id="IPR050638">
    <property type="entry name" value="AA-Vitamin_Transporters"/>
</dbReference>
<dbReference type="GO" id="GO:0009507">
    <property type="term" value="C:chloroplast"/>
    <property type="evidence" value="ECO:0007669"/>
    <property type="project" value="TreeGrafter"/>
</dbReference>
<dbReference type="EMBL" id="JAAIUW010000004">
    <property type="protein sequence ID" value="KAF7835449.1"/>
    <property type="molecule type" value="Genomic_DNA"/>
</dbReference>
<feature type="domain" description="EamA" evidence="7">
    <location>
        <begin position="10"/>
        <end position="67"/>
    </location>
</feature>
<comment type="caution">
    <text evidence="8">The sequence shown here is derived from an EMBL/GenBank/DDBJ whole genome shotgun (WGS) entry which is preliminary data.</text>
</comment>
<evidence type="ECO:0000256" key="3">
    <source>
        <dbReference type="ARBA" id="ARBA00022692"/>
    </source>
</evidence>
<evidence type="ECO:0000256" key="4">
    <source>
        <dbReference type="ARBA" id="ARBA00022989"/>
    </source>
</evidence>
<protein>
    <submittedName>
        <fullName evidence="8">WAT1-related protein</fullName>
    </submittedName>
</protein>
<keyword evidence="4 6" id="KW-1133">Transmembrane helix</keyword>
<dbReference type="PANTHER" id="PTHR32322:SF2">
    <property type="entry name" value="EAMA DOMAIN-CONTAINING PROTEIN"/>
    <property type="match status" value="1"/>
</dbReference>
<proteinExistence type="inferred from homology"/>
<dbReference type="Gene3D" id="3.40.50.150">
    <property type="entry name" value="Vaccinia Virus protein VP39"/>
    <property type="match status" value="1"/>
</dbReference>
<organism evidence="8 9">
    <name type="scientific">Senna tora</name>
    <dbReference type="NCBI Taxonomy" id="362788"/>
    <lineage>
        <taxon>Eukaryota</taxon>
        <taxon>Viridiplantae</taxon>
        <taxon>Streptophyta</taxon>
        <taxon>Embryophyta</taxon>
        <taxon>Tracheophyta</taxon>
        <taxon>Spermatophyta</taxon>
        <taxon>Magnoliopsida</taxon>
        <taxon>eudicotyledons</taxon>
        <taxon>Gunneridae</taxon>
        <taxon>Pentapetalae</taxon>
        <taxon>rosids</taxon>
        <taxon>fabids</taxon>
        <taxon>Fabales</taxon>
        <taxon>Fabaceae</taxon>
        <taxon>Caesalpinioideae</taxon>
        <taxon>Cassia clade</taxon>
        <taxon>Senna</taxon>
    </lineage>
</organism>
<dbReference type="OrthoDB" id="1436533at2759"/>
<reference evidence="8" key="1">
    <citation type="submission" date="2020-09" db="EMBL/GenBank/DDBJ databases">
        <title>Genome-Enabled Discovery of Anthraquinone Biosynthesis in Senna tora.</title>
        <authorList>
            <person name="Kang S.-H."/>
            <person name="Pandey R.P."/>
            <person name="Lee C.-M."/>
            <person name="Sim J.-S."/>
            <person name="Jeong J.-T."/>
            <person name="Choi B.-S."/>
            <person name="Jung M."/>
            <person name="Ginzburg D."/>
            <person name="Zhao K."/>
            <person name="Won S.Y."/>
            <person name="Oh T.-J."/>
            <person name="Yu Y."/>
            <person name="Kim N.-H."/>
            <person name="Lee O.R."/>
            <person name="Lee T.-H."/>
            <person name="Bashyal P."/>
            <person name="Kim T.-S."/>
            <person name="Lee W.-H."/>
            <person name="Kawkins C."/>
            <person name="Kim C.-K."/>
            <person name="Kim J.S."/>
            <person name="Ahn B.O."/>
            <person name="Rhee S.Y."/>
            <person name="Sohng J.K."/>
        </authorList>
    </citation>
    <scope>NUCLEOTIDE SEQUENCE</scope>
    <source>
        <tissue evidence="8">Leaf</tissue>
    </source>
</reference>